<evidence type="ECO:0000313" key="8">
    <source>
        <dbReference type="EMBL" id="KAH7088842.1"/>
    </source>
</evidence>
<dbReference type="InterPro" id="IPR029021">
    <property type="entry name" value="Prot-tyrosine_phosphatase-like"/>
</dbReference>
<dbReference type="SMART" id="SM00195">
    <property type="entry name" value="DSPc"/>
    <property type="match status" value="1"/>
</dbReference>
<dbReference type="PROSITE" id="PS50054">
    <property type="entry name" value="TYR_PHOSPHATASE_DUAL"/>
    <property type="match status" value="1"/>
</dbReference>
<comment type="caution">
    <text evidence="8">The sequence shown here is derived from an EMBL/GenBank/DDBJ whole genome shotgun (WGS) entry which is preliminary data.</text>
</comment>
<keyword evidence="2" id="KW-0378">Hydrolase</keyword>
<proteinExistence type="inferred from homology"/>
<keyword evidence="3" id="KW-0904">Protein phosphatase</keyword>
<dbReference type="PROSITE" id="PS50056">
    <property type="entry name" value="TYR_PHOSPHATASE_2"/>
    <property type="match status" value="1"/>
</dbReference>
<feature type="domain" description="Tyrosine specific protein phosphatases" evidence="7">
    <location>
        <begin position="180"/>
        <end position="238"/>
    </location>
</feature>
<dbReference type="InterPro" id="IPR000387">
    <property type="entry name" value="Tyr_Pase_dom"/>
</dbReference>
<name>A0A8K0RA13_9PLEO</name>
<dbReference type="GO" id="GO:0005829">
    <property type="term" value="C:cytosol"/>
    <property type="evidence" value="ECO:0007669"/>
    <property type="project" value="TreeGrafter"/>
</dbReference>
<dbReference type="OrthoDB" id="10252009at2759"/>
<dbReference type="Gene3D" id="3.90.190.10">
    <property type="entry name" value="Protein tyrosine phosphatase superfamily"/>
    <property type="match status" value="1"/>
</dbReference>
<reference evidence="8" key="1">
    <citation type="journal article" date="2021" name="Nat. Commun.">
        <title>Genetic determinants of endophytism in the Arabidopsis root mycobiome.</title>
        <authorList>
            <person name="Mesny F."/>
            <person name="Miyauchi S."/>
            <person name="Thiergart T."/>
            <person name="Pickel B."/>
            <person name="Atanasova L."/>
            <person name="Karlsson M."/>
            <person name="Huettel B."/>
            <person name="Barry K.W."/>
            <person name="Haridas S."/>
            <person name="Chen C."/>
            <person name="Bauer D."/>
            <person name="Andreopoulos W."/>
            <person name="Pangilinan J."/>
            <person name="LaButti K."/>
            <person name="Riley R."/>
            <person name="Lipzen A."/>
            <person name="Clum A."/>
            <person name="Drula E."/>
            <person name="Henrissat B."/>
            <person name="Kohler A."/>
            <person name="Grigoriev I.V."/>
            <person name="Martin F.M."/>
            <person name="Hacquard S."/>
        </authorList>
    </citation>
    <scope>NUCLEOTIDE SEQUENCE</scope>
    <source>
        <strain evidence="8">MPI-SDFR-AT-0120</strain>
    </source>
</reference>
<evidence type="ECO:0000256" key="2">
    <source>
        <dbReference type="ARBA" id="ARBA00022801"/>
    </source>
</evidence>
<dbReference type="InterPro" id="IPR016130">
    <property type="entry name" value="Tyr_Pase_AS"/>
</dbReference>
<gene>
    <name evidence="8" type="ORF">FB567DRAFT_522434</name>
</gene>
<dbReference type="InterPro" id="IPR020422">
    <property type="entry name" value="TYR_PHOSPHATASE_DUAL_dom"/>
</dbReference>
<evidence type="ECO:0000256" key="3">
    <source>
        <dbReference type="ARBA" id="ARBA00022912"/>
    </source>
</evidence>
<comment type="catalytic activity">
    <reaction evidence="4">
        <text>O-phospho-L-seryl-[protein] + H2O = L-seryl-[protein] + phosphate</text>
        <dbReference type="Rhea" id="RHEA:20629"/>
        <dbReference type="Rhea" id="RHEA-COMP:9863"/>
        <dbReference type="Rhea" id="RHEA-COMP:11604"/>
        <dbReference type="ChEBI" id="CHEBI:15377"/>
        <dbReference type="ChEBI" id="CHEBI:29999"/>
        <dbReference type="ChEBI" id="CHEBI:43474"/>
        <dbReference type="ChEBI" id="CHEBI:83421"/>
        <dbReference type="EC" id="3.1.3.16"/>
    </reaction>
</comment>
<dbReference type="CDD" id="cd14498">
    <property type="entry name" value="DSP"/>
    <property type="match status" value="1"/>
</dbReference>
<dbReference type="PANTHER" id="PTHR45948">
    <property type="entry name" value="DUAL SPECIFICITY PROTEIN PHOSPHATASE DDB_G0269404-RELATED"/>
    <property type="match status" value="1"/>
</dbReference>
<dbReference type="SUPFAM" id="SSF52799">
    <property type="entry name" value="(Phosphotyrosine protein) phosphatases II"/>
    <property type="match status" value="1"/>
</dbReference>
<protein>
    <submittedName>
        <fullName evidence="8">Protein-tyrosine phosphatase-like protein</fullName>
    </submittedName>
</protein>
<accession>A0A8K0RA13</accession>
<evidence type="ECO:0000313" key="9">
    <source>
        <dbReference type="Proteomes" id="UP000813461"/>
    </source>
</evidence>
<evidence type="ECO:0000259" key="6">
    <source>
        <dbReference type="PROSITE" id="PS50054"/>
    </source>
</evidence>
<dbReference type="EMBL" id="JAGMVJ010000007">
    <property type="protein sequence ID" value="KAH7088842.1"/>
    <property type="molecule type" value="Genomic_DNA"/>
</dbReference>
<dbReference type="GO" id="GO:0007165">
    <property type="term" value="P:signal transduction"/>
    <property type="evidence" value="ECO:0007669"/>
    <property type="project" value="TreeGrafter"/>
</dbReference>
<keyword evidence="9" id="KW-1185">Reference proteome</keyword>
<evidence type="ECO:0000256" key="5">
    <source>
        <dbReference type="ARBA" id="ARBA00048336"/>
    </source>
</evidence>
<comment type="similarity">
    <text evidence="1">Belongs to the protein-tyrosine phosphatase family. Non-receptor class dual specificity subfamily.</text>
</comment>
<dbReference type="AlphaFoldDB" id="A0A8K0RA13"/>
<dbReference type="PROSITE" id="PS00383">
    <property type="entry name" value="TYR_PHOSPHATASE_1"/>
    <property type="match status" value="1"/>
</dbReference>
<dbReference type="Pfam" id="PF00782">
    <property type="entry name" value="DSPc"/>
    <property type="match status" value="1"/>
</dbReference>
<evidence type="ECO:0000256" key="1">
    <source>
        <dbReference type="ARBA" id="ARBA00008601"/>
    </source>
</evidence>
<dbReference type="PANTHER" id="PTHR45948:SF2">
    <property type="entry name" value="DUAL SPECIFICITY PROTEIN PHOSPHATASE"/>
    <property type="match status" value="1"/>
</dbReference>
<dbReference type="GO" id="GO:0004725">
    <property type="term" value="F:protein tyrosine phosphatase activity"/>
    <property type="evidence" value="ECO:0007669"/>
    <property type="project" value="TreeGrafter"/>
</dbReference>
<feature type="domain" description="Tyrosine-protein phosphatase" evidence="6">
    <location>
        <begin position="93"/>
        <end position="259"/>
    </location>
</feature>
<sequence length="311" mass="35083">MELTHLTLLPCLGWPRLSYYGHHIRIPNPSIGTLTNRSLGRNSSSLREYTAHISAIHDYCIHRRYPRTNILHTTRHSRLHKSTQMQAAFKSPNPALIKEVPGLYISDIIPPSSPPQLHDQGITHVLSILAAPTRAPTIPKDLSILHRAIELEDDPFADLLAVLKHACEFIDEALCTEINPDLDVQAKDQYEKEVKDPKVLVHCLQGLSRSPSIVIAYTMRRLNIPYEAALEIVQRARPIVLPNGGFEEQLRLWGEMEYSVVDEEGEKGVYTEWKSRRAEMVGMGEEVVNRERVRGLVGLVAKIGARRASGY</sequence>
<evidence type="ECO:0000256" key="4">
    <source>
        <dbReference type="ARBA" id="ARBA00047761"/>
    </source>
</evidence>
<organism evidence="8 9">
    <name type="scientific">Paraphoma chrysanthemicola</name>
    <dbReference type="NCBI Taxonomy" id="798071"/>
    <lineage>
        <taxon>Eukaryota</taxon>
        <taxon>Fungi</taxon>
        <taxon>Dikarya</taxon>
        <taxon>Ascomycota</taxon>
        <taxon>Pezizomycotina</taxon>
        <taxon>Dothideomycetes</taxon>
        <taxon>Pleosporomycetidae</taxon>
        <taxon>Pleosporales</taxon>
        <taxon>Pleosporineae</taxon>
        <taxon>Phaeosphaeriaceae</taxon>
        <taxon>Paraphoma</taxon>
    </lineage>
</organism>
<evidence type="ECO:0000259" key="7">
    <source>
        <dbReference type="PROSITE" id="PS50056"/>
    </source>
</evidence>
<dbReference type="GO" id="GO:0004722">
    <property type="term" value="F:protein serine/threonine phosphatase activity"/>
    <property type="evidence" value="ECO:0007669"/>
    <property type="project" value="UniProtKB-EC"/>
</dbReference>
<dbReference type="Proteomes" id="UP000813461">
    <property type="component" value="Unassembled WGS sequence"/>
</dbReference>
<dbReference type="InterPro" id="IPR000340">
    <property type="entry name" value="Dual-sp_phosphatase_cat-dom"/>
</dbReference>
<comment type="catalytic activity">
    <reaction evidence="5">
        <text>O-phospho-L-threonyl-[protein] + H2O = L-threonyl-[protein] + phosphate</text>
        <dbReference type="Rhea" id="RHEA:47004"/>
        <dbReference type="Rhea" id="RHEA-COMP:11060"/>
        <dbReference type="Rhea" id="RHEA-COMP:11605"/>
        <dbReference type="ChEBI" id="CHEBI:15377"/>
        <dbReference type="ChEBI" id="CHEBI:30013"/>
        <dbReference type="ChEBI" id="CHEBI:43474"/>
        <dbReference type="ChEBI" id="CHEBI:61977"/>
        <dbReference type="EC" id="3.1.3.16"/>
    </reaction>
</comment>